<keyword evidence="6 9" id="KW-0057">Aromatic amino acid biosynthesis</keyword>
<dbReference type="GO" id="GO:0004048">
    <property type="term" value="F:anthranilate phosphoribosyltransferase activity"/>
    <property type="evidence" value="ECO:0007669"/>
    <property type="project" value="UniProtKB-UniRule"/>
</dbReference>
<evidence type="ECO:0000256" key="4">
    <source>
        <dbReference type="ARBA" id="ARBA00022679"/>
    </source>
</evidence>
<evidence type="ECO:0000256" key="2">
    <source>
        <dbReference type="ARBA" id="ARBA00022605"/>
    </source>
</evidence>
<evidence type="ECO:0000256" key="8">
    <source>
        <dbReference type="ARBA" id="ARBA00061188"/>
    </source>
</evidence>
<dbReference type="RefSeq" id="WP_109431134.1">
    <property type="nucleotide sequence ID" value="NZ_MPDK01000019.1"/>
</dbReference>
<feature type="binding site" evidence="9">
    <location>
        <position position="224"/>
    </location>
    <ligand>
        <name>Mg(2+)</name>
        <dbReference type="ChEBI" id="CHEBI:18420"/>
        <label>1</label>
    </ligand>
</feature>
<sequence>MKEILLKLAKGNHLTEQEAEQAMHAIMRGEATAAQIAAYLTLLQARGETTAELVGSARAMREHALPLLVDDRIVDTCGTGGDGAGTFNISTAAAIVAAAGGVPVVKHGNRAASSLAGSADVLAALGVVLELRPEAATQCLKETGICFLFAQAYHPAMKYVAPIRRELGFRTMFNILGPLTNPARPKRQVLGTPNPEIAMKMAHVLASLGSEHALVVTSQEGLDEISISGITYLFEVKDHTVRELTIRPSDVGLQEYPLESVRGGTPEQNARLIEAIFSGETGARRDIVVLNAAAAFFVAGKTTSIQEGARLAERLIDSGIAAKKLGQLIECSRKLGSEVSA</sequence>
<evidence type="ECO:0000256" key="6">
    <source>
        <dbReference type="ARBA" id="ARBA00023141"/>
    </source>
</evidence>
<feature type="binding site" evidence="9">
    <location>
        <position position="118"/>
    </location>
    <ligand>
        <name>5-phospho-alpha-D-ribose 1-diphosphate</name>
        <dbReference type="ChEBI" id="CHEBI:58017"/>
    </ligand>
</feature>
<dbReference type="InterPro" id="IPR036320">
    <property type="entry name" value="Glycosyl_Trfase_fam3_N_dom_sf"/>
</dbReference>
<feature type="binding site" evidence="9">
    <location>
        <begin position="88"/>
        <end position="91"/>
    </location>
    <ligand>
        <name>5-phospho-alpha-D-ribose 1-diphosphate</name>
        <dbReference type="ChEBI" id="CHEBI:58017"/>
    </ligand>
</feature>
<name>A0A2U3D6Z7_SULT2</name>
<feature type="binding site" evidence="9">
    <location>
        <position position="223"/>
    </location>
    <ligand>
        <name>Mg(2+)</name>
        <dbReference type="ChEBI" id="CHEBI:18420"/>
        <label>2</label>
    </ligand>
</feature>
<dbReference type="PANTHER" id="PTHR43285:SF2">
    <property type="entry name" value="ANTHRANILATE PHOSPHORIBOSYLTRANSFERASE"/>
    <property type="match status" value="1"/>
</dbReference>
<gene>
    <name evidence="9" type="primary">trpD</name>
    <name evidence="12" type="ORF">BM613_10400</name>
</gene>
<keyword evidence="5 9" id="KW-0822">Tryptophan biosynthesis</keyword>
<feature type="binding site" evidence="9">
    <location>
        <position position="86"/>
    </location>
    <ligand>
        <name>5-phospho-alpha-D-ribose 1-diphosphate</name>
        <dbReference type="ChEBI" id="CHEBI:58017"/>
    </ligand>
</feature>
<dbReference type="InterPro" id="IPR005940">
    <property type="entry name" value="Anthranilate_Pribosyl_Tfrase"/>
</dbReference>
<comment type="caution">
    <text evidence="12">The sequence shown here is derived from an EMBL/GenBank/DDBJ whole genome shotgun (WGS) entry which is preliminary data.</text>
</comment>
<reference evidence="12 13" key="1">
    <citation type="submission" date="2016-11" db="EMBL/GenBank/DDBJ databases">
        <title>Comparative genomics of Acidibacillus ferroxidans species.</title>
        <authorList>
            <person name="Oliveira G."/>
            <person name="Nunes G."/>
            <person name="Oliveira R."/>
            <person name="Araujo F."/>
            <person name="Salim A."/>
            <person name="Scholte L."/>
            <person name="Morais D."/>
            <person name="Nancucheo I."/>
            <person name="Johnson D.B."/>
            <person name="Grail B."/>
            <person name="Bittencourt J."/>
            <person name="Valadares R."/>
        </authorList>
    </citation>
    <scope>NUCLEOTIDE SEQUENCE [LARGE SCALE GENOMIC DNA]</scope>
    <source>
        <strain evidence="12 13">Y002</strain>
    </source>
</reference>
<dbReference type="FunFam" id="3.40.1030.10:FF:000002">
    <property type="entry name" value="Anthranilate phosphoribosyltransferase"/>
    <property type="match status" value="1"/>
</dbReference>
<evidence type="ECO:0000313" key="12">
    <source>
        <dbReference type="EMBL" id="PWI57055.1"/>
    </source>
</evidence>
<proteinExistence type="inferred from homology"/>
<evidence type="ECO:0000259" key="11">
    <source>
        <dbReference type="Pfam" id="PF02885"/>
    </source>
</evidence>
<dbReference type="HAMAP" id="MF_00211">
    <property type="entry name" value="TrpD"/>
    <property type="match status" value="1"/>
</dbReference>
<dbReference type="InterPro" id="IPR017459">
    <property type="entry name" value="Glycosyl_Trfase_fam3_N_dom"/>
</dbReference>
<dbReference type="Gene3D" id="1.20.970.10">
    <property type="entry name" value="Transferase, Pyrimidine Nucleoside Phosphorylase, Chain C"/>
    <property type="match status" value="1"/>
</dbReference>
<evidence type="ECO:0000313" key="13">
    <source>
        <dbReference type="Proteomes" id="UP000245380"/>
    </source>
</evidence>
<dbReference type="PANTHER" id="PTHR43285">
    <property type="entry name" value="ANTHRANILATE PHOSPHORIBOSYLTRANSFERASE"/>
    <property type="match status" value="1"/>
</dbReference>
<keyword evidence="2 9" id="KW-0028">Amino-acid biosynthesis</keyword>
<evidence type="ECO:0000256" key="7">
    <source>
        <dbReference type="ARBA" id="ARBA00052328"/>
    </source>
</evidence>
<feature type="domain" description="Glycosyl transferase family 3 N-terminal" evidence="11">
    <location>
        <begin position="2"/>
        <end position="64"/>
    </location>
</feature>
<comment type="similarity">
    <text evidence="9">Belongs to the anthranilate phosphoribosyltransferase family.</text>
</comment>
<dbReference type="UniPathway" id="UPA00035">
    <property type="reaction ID" value="UER00041"/>
</dbReference>
<evidence type="ECO:0000256" key="5">
    <source>
        <dbReference type="ARBA" id="ARBA00022822"/>
    </source>
</evidence>
<comment type="caution">
    <text evidence="9">Lacks conserved residue(s) required for the propagation of feature annotation.</text>
</comment>
<feature type="binding site" evidence="9">
    <location>
        <position position="78"/>
    </location>
    <ligand>
        <name>anthranilate</name>
        <dbReference type="ChEBI" id="CHEBI:16567"/>
        <label>1</label>
    </ligand>
</feature>
<protein>
    <recommendedName>
        <fullName evidence="9">Anthranilate phosphoribosyltransferase</fullName>
        <ecNumber evidence="9">2.4.2.18</ecNumber>
    </recommendedName>
</protein>
<keyword evidence="9" id="KW-0479">Metal-binding</keyword>
<comment type="cofactor">
    <cofactor evidence="9">
        <name>Mg(2+)</name>
        <dbReference type="ChEBI" id="CHEBI:18420"/>
    </cofactor>
    <text evidence="9">Binds 2 magnesium ions per monomer.</text>
</comment>
<dbReference type="SUPFAM" id="SSF47648">
    <property type="entry name" value="Nucleoside phosphorylase/phosphoribosyltransferase N-terminal domain"/>
    <property type="match status" value="1"/>
</dbReference>
<organism evidence="12 13">
    <name type="scientific">Sulfoacidibacillus thermotolerans</name>
    <name type="common">Acidibacillus sulfuroxidans</name>
    <dbReference type="NCBI Taxonomy" id="1765684"/>
    <lineage>
        <taxon>Bacteria</taxon>
        <taxon>Bacillati</taxon>
        <taxon>Bacillota</taxon>
        <taxon>Bacilli</taxon>
        <taxon>Bacillales</taxon>
        <taxon>Alicyclobacillaceae</taxon>
        <taxon>Sulfoacidibacillus</taxon>
    </lineage>
</organism>
<comment type="catalytic activity">
    <reaction evidence="7 9">
        <text>N-(5-phospho-beta-D-ribosyl)anthranilate + diphosphate = 5-phospho-alpha-D-ribose 1-diphosphate + anthranilate</text>
        <dbReference type="Rhea" id="RHEA:11768"/>
        <dbReference type="ChEBI" id="CHEBI:16567"/>
        <dbReference type="ChEBI" id="CHEBI:18277"/>
        <dbReference type="ChEBI" id="CHEBI:33019"/>
        <dbReference type="ChEBI" id="CHEBI:58017"/>
        <dbReference type="EC" id="2.4.2.18"/>
    </reaction>
</comment>
<feature type="binding site" evidence="9">
    <location>
        <begin position="81"/>
        <end position="82"/>
    </location>
    <ligand>
        <name>5-phospho-alpha-D-ribose 1-diphosphate</name>
        <dbReference type="ChEBI" id="CHEBI:58017"/>
    </ligand>
</feature>
<keyword evidence="13" id="KW-1185">Reference proteome</keyword>
<keyword evidence="3 9" id="KW-0328">Glycosyltransferase</keyword>
<dbReference type="EC" id="2.4.2.18" evidence="9"/>
<keyword evidence="9" id="KW-0460">Magnesium</keyword>
<dbReference type="InterPro" id="IPR035902">
    <property type="entry name" value="Nuc_phospho_transferase"/>
</dbReference>
<dbReference type="Pfam" id="PF02885">
    <property type="entry name" value="Glycos_trans_3N"/>
    <property type="match status" value="1"/>
</dbReference>
<dbReference type="NCBIfam" id="TIGR01245">
    <property type="entry name" value="trpD"/>
    <property type="match status" value="1"/>
</dbReference>
<evidence type="ECO:0000256" key="1">
    <source>
        <dbReference type="ARBA" id="ARBA00004907"/>
    </source>
</evidence>
<accession>A0A2U3D6Z7</accession>
<dbReference type="AlphaFoldDB" id="A0A2U3D6Z7"/>
<keyword evidence="4 9" id="KW-0808">Transferase</keyword>
<comment type="subunit">
    <text evidence="9">Homodimer.</text>
</comment>
<feature type="binding site" evidence="9">
    <location>
        <position position="78"/>
    </location>
    <ligand>
        <name>5-phospho-alpha-D-ribose 1-diphosphate</name>
        <dbReference type="ChEBI" id="CHEBI:58017"/>
    </ligand>
</feature>
<dbReference type="GO" id="GO:0000287">
    <property type="term" value="F:magnesium ion binding"/>
    <property type="evidence" value="ECO:0007669"/>
    <property type="project" value="UniProtKB-UniRule"/>
</dbReference>
<feature type="binding site" evidence="9">
    <location>
        <position position="109"/>
    </location>
    <ligand>
        <name>anthranilate</name>
        <dbReference type="ChEBI" id="CHEBI:16567"/>
        <label>1</label>
    </ligand>
</feature>
<evidence type="ECO:0000256" key="3">
    <source>
        <dbReference type="ARBA" id="ARBA00022676"/>
    </source>
</evidence>
<dbReference type="Pfam" id="PF00591">
    <property type="entry name" value="Glycos_transf_3"/>
    <property type="match status" value="1"/>
</dbReference>
<feature type="binding site" evidence="9">
    <location>
        <position position="224"/>
    </location>
    <ligand>
        <name>Mg(2+)</name>
        <dbReference type="ChEBI" id="CHEBI:18420"/>
        <label>2</label>
    </ligand>
</feature>
<evidence type="ECO:0000259" key="10">
    <source>
        <dbReference type="Pfam" id="PF00591"/>
    </source>
</evidence>
<feature type="binding site" evidence="9">
    <location>
        <position position="164"/>
    </location>
    <ligand>
        <name>anthranilate</name>
        <dbReference type="ChEBI" id="CHEBI:16567"/>
        <label>2</label>
    </ligand>
</feature>
<dbReference type="OrthoDB" id="9806430at2"/>
<dbReference type="EMBL" id="MPDK01000019">
    <property type="protein sequence ID" value="PWI57055.1"/>
    <property type="molecule type" value="Genomic_DNA"/>
</dbReference>
<dbReference type="Gene3D" id="3.40.1030.10">
    <property type="entry name" value="Nucleoside phosphorylase/phosphoribosyltransferase catalytic domain"/>
    <property type="match status" value="1"/>
</dbReference>
<feature type="binding site" evidence="9">
    <location>
        <begin position="106"/>
        <end position="114"/>
    </location>
    <ligand>
        <name>5-phospho-alpha-D-ribose 1-diphosphate</name>
        <dbReference type="ChEBI" id="CHEBI:58017"/>
    </ligand>
</feature>
<dbReference type="GO" id="GO:0000162">
    <property type="term" value="P:L-tryptophan biosynthetic process"/>
    <property type="evidence" value="ECO:0007669"/>
    <property type="project" value="UniProtKB-UniRule"/>
</dbReference>
<dbReference type="InterPro" id="IPR000312">
    <property type="entry name" value="Glycosyl_Trfase_fam3"/>
</dbReference>
<dbReference type="SUPFAM" id="SSF52418">
    <property type="entry name" value="Nucleoside phosphorylase/phosphoribosyltransferase catalytic domain"/>
    <property type="match status" value="1"/>
</dbReference>
<comment type="function">
    <text evidence="9">Catalyzes the transfer of the phosphoribosyl group of 5-phosphorylribose-1-pyrophosphate (PRPP) to anthranilate to yield N-(5'-phosphoribosyl)-anthranilate (PRA).</text>
</comment>
<dbReference type="GO" id="GO:0005829">
    <property type="term" value="C:cytosol"/>
    <property type="evidence" value="ECO:0007669"/>
    <property type="project" value="TreeGrafter"/>
</dbReference>
<comment type="pathway">
    <text evidence="1 9">Amino-acid biosynthesis; L-tryptophan biosynthesis; L-tryptophan from chorismate: step 2/5.</text>
</comment>
<comment type="similarity">
    <text evidence="8">In the C-terminal section; belongs to the anthranilate phosphoribosyltransferase family.</text>
</comment>
<feature type="binding site" evidence="9">
    <location>
        <position position="90"/>
    </location>
    <ligand>
        <name>Mg(2+)</name>
        <dbReference type="ChEBI" id="CHEBI:18420"/>
        <label>1</label>
    </ligand>
</feature>
<feature type="domain" description="Glycosyl transferase family 3" evidence="10">
    <location>
        <begin position="71"/>
        <end position="321"/>
    </location>
</feature>
<evidence type="ECO:0000256" key="9">
    <source>
        <dbReference type="HAMAP-Rule" id="MF_00211"/>
    </source>
</evidence>
<dbReference type="Proteomes" id="UP000245380">
    <property type="component" value="Unassembled WGS sequence"/>
</dbReference>